<dbReference type="GO" id="GO:0046872">
    <property type="term" value="F:metal ion binding"/>
    <property type="evidence" value="ECO:0007669"/>
    <property type="project" value="UniProtKB-KW"/>
</dbReference>
<dbReference type="AlphaFoldDB" id="D8LGI4"/>
<feature type="domain" description="Cupin type-2" evidence="3">
    <location>
        <begin position="97"/>
        <end position="161"/>
    </location>
</feature>
<dbReference type="InterPro" id="IPR051610">
    <property type="entry name" value="GPI/OXD"/>
</dbReference>
<dbReference type="InterPro" id="IPR011051">
    <property type="entry name" value="RmlC_Cupin_sf"/>
</dbReference>
<dbReference type="SUPFAM" id="SSF51182">
    <property type="entry name" value="RmlC-like cupins"/>
    <property type="match status" value="1"/>
</dbReference>
<dbReference type="OrthoDB" id="445803at2759"/>
<sequence>MASQHYPRRRITITGCVLVGLGFALLRLPLDQKSYAKESAKFLRKDPKGKRETPRGGMVRLSELKSIPVNHDGSGAKKQTMILNGQVPHLTGFTRAVFSPGDEVELHWHTSMDEVFYAAEGKGTIEVDGTVVQLTPGTCVHVAAGQKHSLINKGDVDMVLFYFGIAVAPATEEGGGGGGGGGKGGTGGGGGGGGGGNALHAIGA</sequence>
<proteinExistence type="predicted"/>
<organism evidence="4 5">
    <name type="scientific">Ectocarpus siliculosus</name>
    <name type="common">Brown alga</name>
    <name type="synonym">Conferva siliculosa</name>
    <dbReference type="NCBI Taxonomy" id="2880"/>
    <lineage>
        <taxon>Eukaryota</taxon>
        <taxon>Sar</taxon>
        <taxon>Stramenopiles</taxon>
        <taxon>Ochrophyta</taxon>
        <taxon>PX clade</taxon>
        <taxon>Phaeophyceae</taxon>
        <taxon>Ectocarpales</taxon>
        <taxon>Ectocarpaceae</taxon>
        <taxon>Ectocarpus</taxon>
    </lineage>
</organism>
<dbReference type="EMBL" id="FN648201">
    <property type="protein sequence ID" value="CBN79041.1"/>
    <property type="molecule type" value="Genomic_DNA"/>
</dbReference>
<name>D8LGI4_ECTSI</name>
<evidence type="ECO:0000313" key="4">
    <source>
        <dbReference type="EMBL" id="CBN79041.1"/>
    </source>
</evidence>
<dbReference type="InterPro" id="IPR013096">
    <property type="entry name" value="Cupin_2"/>
</dbReference>
<reference evidence="4 5" key="1">
    <citation type="journal article" date="2010" name="Nature">
        <title>The Ectocarpus genome and the independent evolution of multicellularity in brown algae.</title>
        <authorList>
            <person name="Cock J.M."/>
            <person name="Sterck L."/>
            <person name="Rouze P."/>
            <person name="Scornet D."/>
            <person name="Allen A.E."/>
            <person name="Amoutzias G."/>
            <person name="Anthouard V."/>
            <person name="Artiguenave F."/>
            <person name="Aury J.M."/>
            <person name="Badger J.H."/>
            <person name="Beszteri B."/>
            <person name="Billiau K."/>
            <person name="Bonnet E."/>
            <person name="Bothwell J.H."/>
            <person name="Bowler C."/>
            <person name="Boyen C."/>
            <person name="Brownlee C."/>
            <person name="Carrano C.J."/>
            <person name="Charrier B."/>
            <person name="Cho G.Y."/>
            <person name="Coelho S.M."/>
            <person name="Collen J."/>
            <person name="Corre E."/>
            <person name="Da Silva C."/>
            <person name="Delage L."/>
            <person name="Delaroque N."/>
            <person name="Dittami S.M."/>
            <person name="Doulbeau S."/>
            <person name="Elias M."/>
            <person name="Farnham G."/>
            <person name="Gachon C.M."/>
            <person name="Gschloessl B."/>
            <person name="Heesch S."/>
            <person name="Jabbari K."/>
            <person name="Jubin C."/>
            <person name="Kawai H."/>
            <person name="Kimura K."/>
            <person name="Kloareg B."/>
            <person name="Kupper F.C."/>
            <person name="Lang D."/>
            <person name="Le Bail A."/>
            <person name="Leblanc C."/>
            <person name="Lerouge P."/>
            <person name="Lohr M."/>
            <person name="Lopez P.J."/>
            <person name="Martens C."/>
            <person name="Maumus F."/>
            <person name="Michel G."/>
            <person name="Miranda-Saavedra D."/>
            <person name="Morales J."/>
            <person name="Moreau H."/>
            <person name="Motomura T."/>
            <person name="Nagasato C."/>
            <person name="Napoli C.A."/>
            <person name="Nelson D.R."/>
            <person name="Nyvall-Collen P."/>
            <person name="Peters A.F."/>
            <person name="Pommier C."/>
            <person name="Potin P."/>
            <person name="Poulain J."/>
            <person name="Quesneville H."/>
            <person name="Read B."/>
            <person name="Rensing S.A."/>
            <person name="Ritter A."/>
            <person name="Rousvoal S."/>
            <person name="Samanta M."/>
            <person name="Samson G."/>
            <person name="Schroeder D.C."/>
            <person name="Segurens B."/>
            <person name="Strittmatter M."/>
            <person name="Tonon T."/>
            <person name="Tregear J.W."/>
            <person name="Valentin K."/>
            <person name="von Dassow P."/>
            <person name="Yamagishi T."/>
            <person name="Van de Peer Y."/>
            <person name="Wincker P."/>
        </authorList>
    </citation>
    <scope>NUCLEOTIDE SEQUENCE [LARGE SCALE GENOMIC DNA]</scope>
    <source>
        <strain evidence="5">Ec32 / CCAP1310/4</strain>
    </source>
</reference>
<dbReference type="Proteomes" id="UP000002630">
    <property type="component" value="Linkage Group LG04"/>
</dbReference>
<keyword evidence="1" id="KW-0479">Metal-binding</keyword>
<dbReference type="PANTHER" id="PTHR35848:SF6">
    <property type="entry name" value="CUPIN TYPE-2 DOMAIN-CONTAINING PROTEIN"/>
    <property type="match status" value="1"/>
</dbReference>
<gene>
    <name evidence="4" type="ORF">Esi_0168_0019</name>
</gene>
<accession>D8LGI4</accession>
<dbReference type="InParanoid" id="D8LGI4"/>
<dbReference type="EMBL" id="FN649729">
    <property type="protein sequence ID" value="CBN79041.1"/>
    <property type="molecule type" value="Genomic_DNA"/>
</dbReference>
<dbReference type="Pfam" id="PF07883">
    <property type="entry name" value="Cupin_2"/>
    <property type="match status" value="1"/>
</dbReference>
<evidence type="ECO:0000256" key="1">
    <source>
        <dbReference type="ARBA" id="ARBA00022723"/>
    </source>
</evidence>
<dbReference type="PANTHER" id="PTHR35848">
    <property type="entry name" value="OXALATE-BINDING PROTEIN"/>
    <property type="match status" value="1"/>
</dbReference>
<dbReference type="InterPro" id="IPR014710">
    <property type="entry name" value="RmlC-like_jellyroll"/>
</dbReference>
<evidence type="ECO:0000256" key="2">
    <source>
        <dbReference type="SAM" id="MobiDB-lite"/>
    </source>
</evidence>
<protein>
    <recommendedName>
        <fullName evidence="3">Cupin type-2 domain-containing protein</fullName>
    </recommendedName>
</protein>
<evidence type="ECO:0000313" key="5">
    <source>
        <dbReference type="Proteomes" id="UP000002630"/>
    </source>
</evidence>
<evidence type="ECO:0000259" key="3">
    <source>
        <dbReference type="Pfam" id="PF07883"/>
    </source>
</evidence>
<feature type="region of interest" description="Disordered" evidence="2">
    <location>
        <begin position="173"/>
        <end position="194"/>
    </location>
</feature>
<keyword evidence="5" id="KW-1185">Reference proteome</keyword>
<dbReference type="Gene3D" id="2.60.120.10">
    <property type="entry name" value="Jelly Rolls"/>
    <property type="match status" value="1"/>
</dbReference>